<feature type="compositionally biased region" description="Basic and acidic residues" evidence="2">
    <location>
        <begin position="230"/>
        <end position="241"/>
    </location>
</feature>
<dbReference type="AlphaFoldDB" id="A0A1B9NTG2"/>
<feature type="region of interest" description="Disordered" evidence="2">
    <location>
        <begin position="16"/>
        <end position="45"/>
    </location>
</feature>
<dbReference type="PROSITE" id="PS50005">
    <property type="entry name" value="TPR"/>
    <property type="match status" value="1"/>
</dbReference>
<dbReference type="EMBL" id="MAJU01000031">
    <property type="protein sequence ID" value="OCH16988.1"/>
    <property type="molecule type" value="Genomic_DNA"/>
</dbReference>
<evidence type="ECO:0000313" key="4">
    <source>
        <dbReference type="Proteomes" id="UP000093523"/>
    </source>
</evidence>
<keyword evidence="1" id="KW-0802">TPR repeat</keyword>
<gene>
    <name evidence="3" type="ORF">A6E04_19215</name>
</gene>
<dbReference type="Pfam" id="PF05944">
    <property type="entry name" value="Phage_term_smal"/>
    <property type="match status" value="1"/>
</dbReference>
<dbReference type="STRING" id="688.A6E04_19215"/>
<proteinExistence type="predicted"/>
<name>A0A1B9NTG2_ALILO</name>
<protein>
    <submittedName>
        <fullName evidence="3">Uncharacterized protein</fullName>
    </submittedName>
</protein>
<evidence type="ECO:0000256" key="2">
    <source>
        <dbReference type="SAM" id="MobiDB-lite"/>
    </source>
</evidence>
<evidence type="ECO:0000313" key="3">
    <source>
        <dbReference type="EMBL" id="OCH16988.1"/>
    </source>
</evidence>
<dbReference type="GO" id="GO:0004519">
    <property type="term" value="F:endonuclease activity"/>
    <property type="evidence" value="ECO:0007669"/>
    <property type="project" value="InterPro"/>
</dbReference>
<dbReference type="InterPro" id="IPR010270">
    <property type="entry name" value="Phage_P2_GpM"/>
</dbReference>
<feature type="region of interest" description="Disordered" evidence="2">
    <location>
        <begin position="221"/>
        <end position="241"/>
    </location>
</feature>
<accession>A0A1B9NTG2</accession>
<feature type="repeat" description="TPR" evidence="1">
    <location>
        <begin position="189"/>
        <end position="222"/>
    </location>
</feature>
<dbReference type="OrthoDB" id="5894353at2"/>
<reference evidence="3 4" key="1">
    <citation type="submission" date="2016-06" db="EMBL/GenBank/DDBJ databases">
        <authorList>
            <person name="Kjaerup R.B."/>
            <person name="Dalgaard T.S."/>
            <person name="Juul-Madsen H.R."/>
        </authorList>
    </citation>
    <scope>NUCLEOTIDE SEQUENCE [LARGE SCALE GENOMIC DNA]</scope>
    <source>
        <strain evidence="3 4">1S159</strain>
    </source>
</reference>
<comment type="caution">
    <text evidence="3">The sequence shown here is derived from an EMBL/GenBank/DDBJ whole genome shotgun (WGS) entry which is preliminary data.</text>
</comment>
<dbReference type="InterPro" id="IPR019734">
    <property type="entry name" value="TPR_rpt"/>
</dbReference>
<dbReference type="Proteomes" id="UP000093523">
    <property type="component" value="Unassembled WGS sequence"/>
</dbReference>
<sequence length="241" mass="27314">MLTLLKKRQDRAAAKAALENPTEEIQDQVADGSTIVPSTSPSDPLAGKPWDEIQRILAVDLELVRTLASFEEKNAFRKELIKKYKAQVEHLLSSHKNLEGLELIWWFYLWQIDCGLLPLVHDDFKAAVMRGLNTPQKWNTNATTAYCDIIFKYSHKAHAEKSLFNTQYLSSAIADIVEGKIAINAPLKVKMFRLAGDLLDESGHKKEALSLFEAVMQMDPNKGGRKKRVKDLSEELNHEQE</sequence>
<evidence type="ECO:0000256" key="1">
    <source>
        <dbReference type="PROSITE-ProRule" id="PRU00339"/>
    </source>
</evidence>
<organism evidence="3 4">
    <name type="scientific">Aliivibrio logei</name>
    <name type="common">Vibrio logei</name>
    <dbReference type="NCBI Taxonomy" id="688"/>
    <lineage>
        <taxon>Bacteria</taxon>
        <taxon>Pseudomonadati</taxon>
        <taxon>Pseudomonadota</taxon>
        <taxon>Gammaproteobacteria</taxon>
        <taxon>Vibrionales</taxon>
        <taxon>Vibrionaceae</taxon>
        <taxon>Aliivibrio</taxon>
    </lineage>
</organism>
<dbReference type="RefSeq" id="WP_065612115.1">
    <property type="nucleotide sequence ID" value="NZ_CAWMPN010000031.1"/>
</dbReference>
<dbReference type="GO" id="GO:0003677">
    <property type="term" value="F:DNA binding"/>
    <property type="evidence" value="ECO:0007669"/>
    <property type="project" value="InterPro"/>
</dbReference>